<dbReference type="AlphaFoldDB" id="A0AAN7U082"/>
<gene>
    <name evidence="6" type="ORF">RB653_008517</name>
</gene>
<evidence type="ECO:0000256" key="3">
    <source>
        <dbReference type="PROSITE-ProRule" id="PRU00221"/>
    </source>
</evidence>
<dbReference type="PROSITE" id="PS50294">
    <property type="entry name" value="WD_REPEATS_REGION"/>
    <property type="match status" value="2"/>
</dbReference>
<dbReference type="PANTHER" id="PTHR18763">
    <property type="entry name" value="WD-REPEAT PROTEIN 18"/>
    <property type="match status" value="1"/>
</dbReference>
<protein>
    <recommendedName>
        <fullName evidence="8">WD40 repeat-containing protein</fullName>
    </recommendedName>
</protein>
<sequence>MGFVPKNKRVVKIKHVKLSDATTDEQQHKKNTTSLSNITSEVIAITSKEDTSLYIYDLRNGNLIATFNNSNNDSNGFCTIGSEYFATSQAGKAMINIYNWKKDQPIYKTPIQEKSGPICCSSDGNYLVMGSASGMVYLWEVSTGTLLRMWEAHYNKISCITFTKDDFYIITAGDDGIINCWSFEQCLDREVSLLRARNSFSDHSLGITSIYCSYGGCNARLFSVSLDRTCKIWDLITGRCINSIIFPTYLTSVCLDSTETTCYVGGGDGIIYQTDLIQLNPQSIQLLNNNNNNNKNNNKNNNNNSLAAQSFTNENEIGNKRKTFNGHTKAITSISLSMDGSLLVSGSMDGNCNIWDTFSRQIVRSISNTIKGSISSLTVLMNPIDSLNFNVNGTSSENKKSSDPIAPFEKYSSNNIERTSVPIKLKQIDDQHSEKTKITVSNLQSRIENTIFSNEEIKTNANLEIIELNKTIQDFEKEVLQFKKQIQNLQETNNTLRVTNDQLSKQFVLYKKQQEQEQQQKKKPAKKQIQEIEKPVSQETTSTNKKQKTKK</sequence>
<dbReference type="Gene3D" id="2.130.10.10">
    <property type="entry name" value="YVTN repeat-like/Quinoprotein amine dehydrogenase"/>
    <property type="match status" value="2"/>
</dbReference>
<organism evidence="6 7">
    <name type="scientific">Dictyostelium firmibasis</name>
    <dbReference type="NCBI Taxonomy" id="79012"/>
    <lineage>
        <taxon>Eukaryota</taxon>
        <taxon>Amoebozoa</taxon>
        <taxon>Evosea</taxon>
        <taxon>Eumycetozoa</taxon>
        <taxon>Dictyostelia</taxon>
        <taxon>Dictyosteliales</taxon>
        <taxon>Dictyosteliaceae</taxon>
        <taxon>Dictyostelium</taxon>
    </lineage>
</organism>
<feature type="repeat" description="WD" evidence="3">
    <location>
        <begin position="121"/>
        <end position="149"/>
    </location>
</feature>
<keyword evidence="2" id="KW-0677">Repeat</keyword>
<feature type="coiled-coil region" evidence="4">
    <location>
        <begin position="458"/>
        <end position="506"/>
    </location>
</feature>
<accession>A0AAN7U082</accession>
<dbReference type="FunFam" id="2.130.10.10:FF:002950">
    <property type="entry name" value="Uncharacterized protein"/>
    <property type="match status" value="1"/>
</dbReference>
<dbReference type="EMBL" id="JAVFKY010000003">
    <property type="protein sequence ID" value="KAK5578843.1"/>
    <property type="molecule type" value="Genomic_DNA"/>
</dbReference>
<feature type="repeat" description="WD" evidence="3">
    <location>
        <begin position="150"/>
        <end position="184"/>
    </location>
</feature>
<evidence type="ECO:0000313" key="7">
    <source>
        <dbReference type="Proteomes" id="UP001344447"/>
    </source>
</evidence>
<reference evidence="6 7" key="1">
    <citation type="submission" date="2023-11" db="EMBL/GenBank/DDBJ databases">
        <title>Dfirmibasis_genome.</title>
        <authorList>
            <person name="Edelbroek B."/>
            <person name="Kjellin J."/>
            <person name="Jerlstrom-Hultqvist J."/>
            <person name="Soderbom F."/>
        </authorList>
    </citation>
    <scope>NUCLEOTIDE SEQUENCE [LARGE SCALE GENOMIC DNA]</scope>
    <source>
        <strain evidence="6 7">TNS-C-14</strain>
    </source>
</reference>
<keyword evidence="7" id="KW-1185">Reference proteome</keyword>
<dbReference type="PRINTS" id="PR00320">
    <property type="entry name" value="GPROTEINBRPT"/>
</dbReference>
<dbReference type="InterPro" id="IPR045227">
    <property type="entry name" value="WDR18/Ipi3/RID3"/>
</dbReference>
<evidence type="ECO:0000256" key="2">
    <source>
        <dbReference type="ARBA" id="ARBA00022737"/>
    </source>
</evidence>
<dbReference type="Pfam" id="PF00400">
    <property type="entry name" value="WD40"/>
    <property type="match status" value="4"/>
</dbReference>
<dbReference type="PROSITE" id="PS50082">
    <property type="entry name" value="WD_REPEATS_2"/>
    <property type="match status" value="3"/>
</dbReference>
<evidence type="ECO:0000256" key="5">
    <source>
        <dbReference type="SAM" id="MobiDB-lite"/>
    </source>
</evidence>
<dbReference type="InterPro" id="IPR011047">
    <property type="entry name" value="Quinoprotein_ADH-like_sf"/>
</dbReference>
<dbReference type="SUPFAM" id="SSF50998">
    <property type="entry name" value="Quinoprotein alcohol dehydrogenase-like"/>
    <property type="match status" value="1"/>
</dbReference>
<dbReference type="GO" id="GO:0006364">
    <property type="term" value="P:rRNA processing"/>
    <property type="evidence" value="ECO:0007669"/>
    <property type="project" value="TreeGrafter"/>
</dbReference>
<comment type="caution">
    <text evidence="6">The sequence shown here is derived from an EMBL/GenBank/DDBJ whole genome shotgun (WGS) entry which is preliminary data.</text>
</comment>
<evidence type="ECO:0000313" key="6">
    <source>
        <dbReference type="EMBL" id="KAK5578843.1"/>
    </source>
</evidence>
<keyword evidence="1 3" id="KW-0853">WD repeat</keyword>
<evidence type="ECO:0008006" key="8">
    <source>
        <dbReference type="Google" id="ProtNLM"/>
    </source>
</evidence>
<dbReference type="InterPro" id="IPR020472">
    <property type="entry name" value="WD40_PAC1"/>
</dbReference>
<dbReference type="GO" id="GO:0005656">
    <property type="term" value="C:nuclear pre-replicative complex"/>
    <property type="evidence" value="ECO:0007669"/>
    <property type="project" value="TreeGrafter"/>
</dbReference>
<name>A0AAN7U082_9MYCE</name>
<keyword evidence="4" id="KW-0175">Coiled coil</keyword>
<proteinExistence type="predicted"/>
<dbReference type="GO" id="GO:0120330">
    <property type="term" value="C:rixosome complex"/>
    <property type="evidence" value="ECO:0007669"/>
    <property type="project" value="TreeGrafter"/>
</dbReference>
<dbReference type="PANTHER" id="PTHR18763:SF0">
    <property type="entry name" value="WD REPEAT-CONTAINING PROTEIN 18"/>
    <property type="match status" value="1"/>
</dbReference>
<feature type="region of interest" description="Disordered" evidence="5">
    <location>
        <begin position="514"/>
        <end position="551"/>
    </location>
</feature>
<dbReference type="SMART" id="SM00320">
    <property type="entry name" value="WD40"/>
    <property type="match status" value="5"/>
</dbReference>
<dbReference type="InterPro" id="IPR015943">
    <property type="entry name" value="WD40/YVTN_repeat-like_dom_sf"/>
</dbReference>
<dbReference type="InterPro" id="IPR001680">
    <property type="entry name" value="WD40_rpt"/>
</dbReference>
<evidence type="ECO:0000256" key="4">
    <source>
        <dbReference type="SAM" id="Coils"/>
    </source>
</evidence>
<dbReference type="GO" id="GO:0006261">
    <property type="term" value="P:DNA-templated DNA replication"/>
    <property type="evidence" value="ECO:0007669"/>
    <property type="project" value="TreeGrafter"/>
</dbReference>
<dbReference type="Proteomes" id="UP001344447">
    <property type="component" value="Unassembled WGS sequence"/>
</dbReference>
<evidence type="ECO:0000256" key="1">
    <source>
        <dbReference type="ARBA" id="ARBA00022574"/>
    </source>
</evidence>
<feature type="repeat" description="WD" evidence="3">
    <location>
        <begin position="324"/>
        <end position="365"/>
    </location>
</feature>